<keyword evidence="2" id="KW-1185">Reference proteome</keyword>
<dbReference type="SUPFAM" id="SSF53756">
    <property type="entry name" value="UDP-Glycosyltransferase/glycogen phosphorylase"/>
    <property type="match status" value="1"/>
</dbReference>
<dbReference type="Proteomes" id="UP000191160">
    <property type="component" value="Unassembled WGS sequence"/>
</dbReference>
<dbReference type="EMBL" id="MVKX01000001">
    <property type="protein sequence ID" value="OOV85594.1"/>
    <property type="molecule type" value="Genomic_DNA"/>
</dbReference>
<gene>
    <name evidence="1" type="ORF">B1202_02850</name>
</gene>
<dbReference type="AlphaFoldDB" id="A0A1T1H6W5"/>
<sequence>MSSTSTHNRSKVLIIHDNRIGHLNPAIAVSEMIEKRFYLQSEQFAIPTLPKRTVSIFKKLSHFPNLFRTLGRLYFKFLPRNLEHTDVIVCSGMPNLIYAAYLSQRFNIPLIYAGGTRKFNWRLIDWTITTIPEDHSGRQIIIPTGAVPSKITRLAHIPSNHEACLLIGGPTKEYPFTHQDFEEMIQQFVQFADQHQIQASVVCSRRTPALSEHVIQMLKDKNIELVNTCSKTSICDVLKRSEYIFVTEDSATMLSESIQTGRIVISVCREDSKKDEIIQNYLDLELIQRKTIGQITEAAYIKPKLNAQHIEQIVTQQLAEDLRAKSQELSFYKCHAKKAVIY</sequence>
<accession>A0A1T1H6W5</accession>
<protein>
    <recommendedName>
        <fullName evidence="3">Nucleoside-diphosphate sugar epimerase</fullName>
    </recommendedName>
</protein>
<comment type="caution">
    <text evidence="1">The sequence shown here is derived from an EMBL/GenBank/DDBJ whole genome shotgun (WGS) entry which is preliminary data.</text>
</comment>
<organism evidence="1 2">
    <name type="scientific">Acinetobacter amyesii</name>
    <dbReference type="NCBI Taxonomy" id="2942470"/>
    <lineage>
        <taxon>Bacteria</taxon>
        <taxon>Pseudomonadati</taxon>
        <taxon>Pseudomonadota</taxon>
        <taxon>Gammaproteobacteria</taxon>
        <taxon>Moraxellales</taxon>
        <taxon>Moraxellaceae</taxon>
        <taxon>Acinetobacter</taxon>
    </lineage>
</organism>
<reference evidence="1 2" key="1">
    <citation type="submission" date="2017-02" db="EMBL/GenBank/DDBJ databases">
        <title>Acinetobacter sp. ANC 4945, whole genome shotgun sequencing project.</title>
        <authorList>
            <person name="Radolfova-Krizova L."/>
            <person name="Al Atrouni A."/>
            <person name="Nemec A."/>
        </authorList>
    </citation>
    <scope>NUCLEOTIDE SEQUENCE [LARGE SCALE GENOMIC DNA]</scope>
    <source>
        <strain evidence="1 2">ANC 4945</strain>
    </source>
</reference>
<evidence type="ECO:0000313" key="1">
    <source>
        <dbReference type="EMBL" id="OOV85594.1"/>
    </source>
</evidence>
<dbReference type="RefSeq" id="WP_078189063.1">
    <property type="nucleotide sequence ID" value="NZ_JAMCOZ010000015.1"/>
</dbReference>
<name>A0A1T1H6W5_9GAMM</name>
<evidence type="ECO:0008006" key="3">
    <source>
        <dbReference type="Google" id="ProtNLM"/>
    </source>
</evidence>
<dbReference type="InterPro" id="IPR009367">
    <property type="entry name" value="Elm1-like"/>
</dbReference>
<dbReference type="Pfam" id="PF06258">
    <property type="entry name" value="Mito_fiss_Elm1"/>
    <property type="match status" value="1"/>
</dbReference>
<evidence type="ECO:0000313" key="2">
    <source>
        <dbReference type="Proteomes" id="UP000191160"/>
    </source>
</evidence>
<proteinExistence type="predicted"/>